<comment type="caution">
    <text evidence="3">The sequence shown here is derived from an EMBL/GenBank/DDBJ whole genome shotgun (WGS) entry which is preliminary data.</text>
</comment>
<dbReference type="EMBL" id="LUUK01000196">
    <property type="protein sequence ID" value="OAI14964.1"/>
    <property type="molecule type" value="Genomic_DNA"/>
</dbReference>
<keyword evidence="1" id="KW-0175">Coiled coil</keyword>
<feature type="coiled-coil region" evidence="1">
    <location>
        <begin position="38"/>
        <end position="65"/>
    </location>
</feature>
<evidence type="ECO:0000256" key="1">
    <source>
        <dbReference type="SAM" id="Coils"/>
    </source>
</evidence>
<protein>
    <recommendedName>
        <fullName evidence="2">PAS domain-containing protein</fullName>
    </recommendedName>
</protein>
<dbReference type="Pfam" id="PF00989">
    <property type="entry name" value="PAS"/>
    <property type="match status" value="1"/>
</dbReference>
<gene>
    <name evidence="3" type="ORF">A1355_11855</name>
</gene>
<dbReference type="Gene3D" id="3.30.450.20">
    <property type="entry name" value="PAS domain"/>
    <property type="match status" value="1"/>
</dbReference>
<dbReference type="InterPro" id="IPR013767">
    <property type="entry name" value="PAS_fold"/>
</dbReference>
<accession>A0A177NBH0</accession>
<organism evidence="3 4">
    <name type="scientific">Methylomonas koyamae</name>
    <dbReference type="NCBI Taxonomy" id="702114"/>
    <lineage>
        <taxon>Bacteria</taxon>
        <taxon>Pseudomonadati</taxon>
        <taxon>Pseudomonadota</taxon>
        <taxon>Gammaproteobacteria</taxon>
        <taxon>Methylococcales</taxon>
        <taxon>Methylococcaceae</taxon>
        <taxon>Methylomonas</taxon>
    </lineage>
</organism>
<proteinExistence type="predicted"/>
<dbReference type="Proteomes" id="UP000077628">
    <property type="component" value="Unassembled WGS sequence"/>
</dbReference>
<evidence type="ECO:0000313" key="3">
    <source>
        <dbReference type="EMBL" id="OAI14964.1"/>
    </source>
</evidence>
<dbReference type="AlphaFoldDB" id="A0A177NBH0"/>
<dbReference type="RefSeq" id="WP_064030856.1">
    <property type="nucleotide sequence ID" value="NZ_LUUK01000196.1"/>
</dbReference>
<sequence length="184" mass="21075">MADYLLKINDRAEDIIDFTPEEISQITPDEIQRIFYDLQIHQIELKMQNQELRTAQEELTRSRNNYHYLFHQLPVGIVIVNSTGFVEQVNDTLLEWLGIEKGRLVKKHLSSVILEDDKVLFNSRFDSFFKNPDGKSLVLSVNGRKNVALKVKMSGKKIGGDDVVALMNQTDQTLIITVADVNDL</sequence>
<evidence type="ECO:0000259" key="2">
    <source>
        <dbReference type="PROSITE" id="PS50112"/>
    </source>
</evidence>
<dbReference type="SMART" id="SM00091">
    <property type="entry name" value="PAS"/>
    <property type="match status" value="1"/>
</dbReference>
<dbReference type="InterPro" id="IPR000014">
    <property type="entry name" value="PAS"/>
</dbReference>
<evidence type="ECO:0000313" key="4">
    <source>
        <dbReference type="Proteomes" id="UP000077628"/>
    </source>
</evidence>
<dbReference type="STRING" id="702114.A1355_11855"/>
<reference evidence="4" key="1">
    <citation type="submission" date="2016-03" db="EMBL/GenBank/DDBJ databases">
        <authorList>
            <person name="Heylen K."/>
            <person name="De Vos P."/>
            <person name="Vekeman B."/>
        </authorList>
    </citation>
    <scope>NUCLEOTIDE SEQUENCE [LARGE SCALE GENOMIC DNA]</scope>
    <source>
        <strain evidence="4">R-45383</strain>
    </source>
</reference>
<dbReference type="CDD" id="cd00130">
    <property type="entry name" value="PAS"/>
    <property type="match status" value="1"/>
</dbReference>
<dbReference type="InterPro" id="IPR035965">
    <property type="entry name" value="PAS-like_dom_sf"/>
</dbReference>
<dbReference type="OrthoDB" id="5401121at2"/>
<dbReference type="NCBIfam" id="TIGR00229">
    <property type="entry name" value="sensory_box"/>
    <property type="match status" value="1"/>
</dbReference>
<dbReference type="SUPFAM" id="SSF55785">
    <property type="entry name" value="PYP-like sensor domain (PAS domain)"/>
    <property type="match status" value="1"/>
</dbReference>
<name>A0A177NBH0_9GAMM</name>
<dbReference type="PROSITE" id="PS50112">
    <property type="entry name" value="PAS"/>
    <property type="match status" value="1"/>
</dbReference>
<keyword evidence="4" id="KW-1185">Reference proteome</keyword>
<feature type="domain" description="PAS" evidence="2">
    <location>
        <begin position="62"/>
        <end position="132"/>
    </location>
</feature>